<gene>
    <name evidence="2" type="ORF">JF50_09960</name>
</gene>
<keyword evidence="1" id="KW-0812">Transmembrane</keyword>
<comment type="caution">
    <text evidence="2">The sequence shown here is derived from an EMBL/GenBank/DDBJ whole genome shotgun (WGS) entry which is preliminary data.</text>
</comment>
<dbReference type="EMBL" id="JWIC01000005">
    <property type="protein sequence ID" value="KID57509.1"/>
    <property type="molecule type" value="Genomic_DNA"/>
</dbReference>
<feature type="transmembrane region" description="Helical" evidence="1">
    <location>
        <begin position="64"/>
        <end position="84"/>
    </location>
</feature>
<feature type="transmembrane region" description="Helical" evidence="1">
    <location>
        <begin position="131"/>
        <end position="147"/>
    </location>
</feature>
<keyword evidence="1" id="KW-0472">Membrane</keyword>
<dbReference type="RefSeq" id="WP_039609280.1">
    <property type="nucleotide sequence ID" value="NZ_JWIC01000005.1"/>
</dbReference>
<evidence type="ECO:0000256" key="1">
    <source>
        <dbReference type="SAM" id="Phobius"/>
    </source>
</evidence>
<evidence type="ECO:0000313" key="2">
    <source>
        <dbReference type="EMBL" id="KID57509.1"/>
    </source>
</evidence>
<sequence>MKNTQNDTSELDKDAAAKALASIQSTQQETIQHSRPPMWLSAITGLGYGAIVAGYGLMRHENQWALMMIIGGAVFALSVVIYLYRCHLLGIKPAILPRSNASKKLNIYSALFFAVIVVVSRELTLFTELNFIPWVCGLMCGGVLVWLQRMYPTGEVVNVERPNE</sequence>
<dbReference type="AlphaFoldDB" id="A0A0C1MKD6"/>
<reference evidence="2 3" key="1">
    <citation type="submission" date="2014-12" db="EMBL/GenBank/DDBJ databases">
        <title>Draft Genome Sequence of Pseudoalteromonas luteoviolacea HI1.</title>
        <authorList>
            <person name="Asahina A.Y."/>
            <person name="Hadfield M.G."/>
        </authorList>
    </citation>
    <scope>NUCLEOTIDE SEQUENCE [LARGE SCALE GENOMIC DNA]</scope>
    <source>
        <strain evidence="2 3">HI1</strain>
    </source>
</reference>
<protein>
    <submittedName>
        <fullName evidence="2">Uncharacterized protein</fullName>
    </submittedName>
</protein>
<feature type="transmembrane region" description="Helical" evidence="1">
    <location>
        <begin position="105"/>
        <end position="125"/>
    </location>
</feature>
<organism evidence="2 3">
    <name type="scientific">Pseudoalteromonas luteoviolacea</name>
    <dbReference type="NCBI Taxonomy" id="43657"/>
    <lineage>
        <taxon>Bacteria</taxon>
        <taxon>Pseudomonadati</taxon>
        <taxon>Pseudomonadota</taxon>
        <taxon>Gammaproteobacteria</taxon>
        <taxon>Alteromonadales</taxon>
        <taxon>Pseudoalteromonadaceae</taxon>
        <taxon>Pseudoalteromonas</taxon>
    </lineage>
</organism>
<accession>A0A0C1MKD6</accession>
<name>A0A0C1MKD6_9GAMM</name>
<feature type="transmembrane region" description="Helical" evidence="1">
    <location>
        <begin position="38"/>
        <end position="58"/>
    </location>
</feature>
<dbReference type="Proteomes" id="UP000031327">
    <property type="component" value="Unassembled WGS sequence"/>
</dbReference>
<proteinExistence type="predicted"/>
<dbReference type="OrthoDB" id="6307920at2"/>
<keyword evidence="1" id="KW-1133">Transmembrane helix</keyword>
<evidence type="ECO:0000313" key="3">
    <source>
        <dbReference type="Proteomes" id="UP000031327"/>
    </source>
</evidence>